<keyword evidence="2" id="KW-1185">Reference proteome</keyword>
<dbReference type="Proteomes" id="UP001232245">
    <property type="component" value="Unassembled WGS sequence"/>
</dbReference>
<sequence length="91" mass="10543">MSKTFKSFTEYIDYLSSKGFSFGIEEFGFIEFGKNYTGSTDQVVIIALELTLKIQREFDGAFFISLLEKFKQENIANKKQAKKHLEELNII</sequence>
<dbReference type="RefSeq" id="WP_233452391.1">
    <property type="nucleotide sequence ID" value="NZ_CADEPK010000409.1"/>
</dbReference>
<accession>A0ABT9Z008</accession>
<evidence type="ECO:0000313" key="1">
    <source>
        <dbReference type="EMBL" id="MDQ0225187.1"/>
    </source>
</evidence>
<dbReference type="EMBL" id="JAUSTZ010000002">
    <property type="protein sequence ID" value="MDQ0225187.1"/>
    <property type="molecule type" value="Genomic_DNA"/>
</dbReference>
<protein>
    <submittedName>
        <fullName evidence="1">Uncharacterized protein</fullName>
    </submittedName>
</protein>
<gene>
    <name evidence="1" type="ORF">J2S02_001516</name>
</gene>
<comment type="caution">
    <text evidence="1">The sequence shown here is derived from an EMBL/GenBank/DDBJ whole genome shotgun (WGS) entry which is preliminary data.</text>
</comment>
<organism evidence="1 2">
    <name type="scientific">Metabacillus niabensis</name>
    <dbReference type="NCBI Taxonomy" id="324854"/>
    <lineage>
        <taxon>Bacteria</taxon>
        <taxon>Bacillati</taxon>
        <taxon>Bacillota</taxon>
        <taxon>Bacilli</taxon>
        <taxon>Bacillales</taxon>
        <taxon>Bacillaceae</taxon>
        <taxon>Metabacillus</taxon>
    </lineage>
</organism>
<name>A0ABT9Z008_9BACI</name>
<proteinExistence type="predicted"/>
<reference evidence="1 2" key="1">
    <citation type="submission" date="2023-07" db="EMBL/GenBank/DDBJ databases">
        <title>Genomic Encyclopedia of Type Strains, Phase IV (KMG-IV): sequencing the most valuable type-strain genomes for metagenomic binning, comparative biology and taxonomic classification.</title>
        <authorList>
            <person name="Goeker M."/>
        </authorList>
    </citation>
    <scope>NUCLEOTIDE SEQUENCE [LARGE SCALE GENOMIC DNA]</scope>
    <source>
        <strain evidence="1 2">DSM 17723</strain>
    </source>
</reference>
<evidence type="ECO:0000313" key="2">
    <source>
        <dbReference type="Proteomes" id="UP001232245"/>
    </source>
</evidence>
<dbReference type="Pfam" id="PF19618">
    <property type="entry name" value="DUF6123"/>
    <property type="match status" value="1"/>
</dbReference>
<dbReference type="InterPro" id="IPR046126">
    <property type="entry name" value="DUF6123"/>
</dbReference>